<name>A0A2W4XAT4_9CYAN</name>
<dbReference type="EMBL" id="QBMP01000117">
    <property type="protein sequence ID" value="PZO54186.1"/>
    <property type="molecule type" value="Genomic_DNA"/>
</dbReference>
<reference evidence="3" key="1">
    <citation type="submission" date="2018-04" db="EMBL/GenBank/DDBJ databases">
        <authorList>
            <person name="Cornet L."/>
        </authorList>
    </citation>
    <scope>NUCLEOTIDE SEQUENCE [LARGE SCALE GENOMIC DNA]</scope>
</reference>
<reference evidence="2 3" key="2">
    <citation type="submission" date="2018-06" db="EMBL/GenBank/DDBJ databases">
        <title>Metagenomic assembly of (sub)arctic Cyanobacteria and their associated microbiome from non-axenic cultures.</title>
        <authorList>
            <person name="Baurain D."/>
        </authorList>
    </citation>
    <scope>NUCLEOTIDE SEQUENCE [LARGE SCALE GENOMIC DNA]</scope>
    <source>
        <strain evidence="2">ULC027bin1</strain>
    </source>
</reference>
<keyword evidence="1" id="KW-0472">Membrane</keyword>
<evidence type="ECO:0000313" key="3">
    <source>
        <dbReference type="Proteomes" id="UP000249794"/>
    </source>
</evidence>
<keyword evidence="1" id="KW-1133">Transmembrane helix</keyword>
<proteinExistence type="predicted"/>
<evidence type="ECO:0000256" key="1">
    <source>
        <dbReference type="SAM" id="Phobius"/>
    </source>
</evidence>
<organism evidence="2 3">
    <name type="scientific">Phormidesmis priestleyi</name>
    <dbReference type="NCBI Taxonomy" id="268141"/>
    <lineage>
        <taxon>Bacteria</taxon>
        <taxon>Bacillati</taxon>
        <taxon>Cyanobacteriota</taxon>
        <taxon>Cyanophyceae</taxon>
        <taxon>Leptolyngbyales</taxon>
        <taxon>Leptolyngbyaceae</taxon>
        <taxon>Phormidesmis</taxon>
    </lineage>
</organism>
<feature type="transmembrane region" description="Helical" evidence="1">
    <location>
        <begin position="41"/>
        <end position="65"/>
    </location>
</feature>
<comment type="caution">
    <text evidence="2">The sequence shown here is derived from an EMBL/GenBank/DDBJ whole genome shotgun (WGS) entry which is preliminary data.</text>
</comment>
<dbReference type="AlphaFoldDB" id="A0A2W4XAT4"/>
<evidence type="ECO:0000313" key="2">
    <source>
        <dbReference type="EMBL" id="PZO54186.1"/>
    </source>
</evidence>
<accession>A0A2W4XAT4</accession>
<sequence length="69" mass="7094">MNDSVSFVIKVIVLSAALSFLIKLGGPLLPLSSPYTADLNGLVIVCVILPSLLLGAGLVVLSICAQRSV</sequence>
<gene>
    <name evidence="2" type="ORF">DCF15_11925</name>
</gene>
<dbReference type="Proteomes" id="UP000249794">
    <property type="component" value="Unassembled WGS sequence"/>
</dbReference>
<feature type="transmembrane region" description="Helical" evidence="1">
    <location>
        <begin position="7"/>
        <end position="29"/>
    </location>
</feature>
<protein>
    <submittedName>
        <fullName evidence="2">Uncharacterized protein</fullName>
    </submittedName>
</protein>
<keyword evidence="1" id="KW-0812">Transmembrane</keyword>